<feature type="transmembrane region" description="Helical" evidence="1">
    <location>
        <begin position="72"/>
        <end position="93"/>
    </location>
</feature>
<dbReference type="Proteomes" id="UP000721236">
    <property type="component" value="Unassembled WGS sequence"/>
</dbReference>
<keyword evidence="3" id="KW-1185">Reference proteome</keyword>
<keyword evidence="1" id="KW-0812">Transmembrane</keyword>
<keyword evidence="1" id="KW-1133">Transmembrane helix</keyword>
<keyword evidence="1" id="KW-0472">Membrane</keyword>
<comment type="caution">
    <text evidence="2">The sequence shown here is derived from an EMBL/GenBank/DDBJ whole genome shotgun (WGS) entry which is preliminary data.</text>
</comment>
<name>A0ABM8X348_9BURK</name>
<proteinExistence type="predicted"/>
<evidence type="ECO:0000256" key="1">
    <source>
        <dbReference type="SAM" id="Phobius"/>
    </source>
</evidence>
<organism evidence="2 3">
    <name type="scientific">Cupriavidus respiraculi</name>
    <dbReference type="NCBI Taxonomy" id="195930"/>
    <lineage>
        <taxon>Bacteria</taxon>
        <taxon>Pseudomonadati</taxon>
        <taxon>Pseudomonadota</taxon>
        <taxon>Betaproteobacteria</taxon>
        <taxon>Burkholderiales</taxon>
        <taxon>Burkholderiaceae</taxon>
        <taxon>Cupriavidus</taxon>
    </lineage>
</organism>
<protein>
    <submittedName>
        <fullName evidence="2">Uncharacterized protein</fullName>
    </submittedName>
</protein>
<feature type="transmembrane region" description="Helical" evidence="1">
    <location>
        <begin position="105"/>
        <end position="125"/>
    </location>
</feature>
<feature type="transmembrane region" description="Helical" evidence="1">
    <location>
        <begin position="12"/>
        <end position="30"/>
    </location>
</feature>
<dbReference type="RefSeq" id="WP_222201690.1">
    <property type="nucleotide sequence ID" value="NZ_CAJZAH010000002.1"/>
</dbReference>
<dbReference type="EMBL" id="CAJZAH010000002">
    <property type="protein sequence ID" value="CAG9174326.1"/>
    <property type="molecule type" value="Genomic_DNA"/>
</dbReference>
<accession>A0ABM8X348</accession>
<evidence type="ECO:0000313" key="3">
    <source>
        <dbReference type="Proteomes" id="UP000721236"/>
    </source>
</evidence>
<gene>
    <name evidence="2" type="ORF">LMG21510_02522</name>
</gene>
<feature type="transmembrane region" description="Helical" evidence="1">
    <location>
        <begin position="45"/>
        <end position="65"/>
    </location>
</feature>
<sequence length="136" mass="14646">MQSFVPAPLLRHALLADAAVTGLMGLAMVFDAPLLEHWFAIPASWLRYAGLALLPYAAIVAFLATRPALPRAAVWAVVACNAMWALDCVLLLVGGWLAPTLPGRVFVMVQAWGVLLFGALQWIGLRRSTRGRALAL</sequence>
<evidence type="ECO:0000313" key="2">
    <source>
        <dbReference type="EMBL" id="CAG9174326.1"/>
    </source>
</evidence>
<reference evidence="2 3" key="1">
    <citation type="submission" date="2021-08" db="EMBL/GenBank/DDBJ databases">
        <authorList>
            <person name="Peeters C."/>
        </authorList>
    </citation>
    <scope>NUCLEOTIDE SEQUENCE [LARGE SCALE GENOMIC DNA]</scope>
    <source>
        <strain evidence="2 3">LMG 21510</strain>
    </source>
</reference>